<gene>
    <name evidence="1" type="ORF">WOLCODRAFT_26498</name>
</gene>
<dbReference type="Proteomes" id="UP000218811">
    <property type="component" value="Unassembled WGS sequence"/>
</dbReference>
<name>A0A2H3JYY1_WOLCO</name>
<accession>A0A2H3JYY1</accession>
<proteinExistence type="predicted"/>
<sequence>MHEAKKTFQKARETQNAWIEPRRPWKMDRVAHLRTTMVSVPDAEYPASKYTRHRGRGEAATPAVPERLRCCSKPGEAPWVGSANDCHSSSEKLDEPMIYAFSCSKTRSI</sequence>
<keyword evidence="2" id="KW-1185">Reference proteome</keyword>
<reference evidence="1 2" key="1">
    <citation type="journal article" date="2012" name="Science">
        <title>The Paleozoic origin of enzymatic lignin decomposition reconstructed from 31 fungal genomes.</title>
        <authorList>
            <person name="Floudas D."/>
            <person name="Binder M."/>
            <person name="Riley R."/>
            <person name="Barry K."/>
            <person name="Blanchette R.A."/>
            <person name="Henrissat B."/>
            <person name="Martinez A.T."/>
            <person name="Otillar R."/>
            <person name="Spatafora J.W."/>
            <person name="Yadav J.S."/>
            <person name="Aerts A."/>
            <person name="Benoit I."/>
            <person name="Boyd A."/>
            <person name="Carlson A."/>
            <person name="Copeland A."/>
            <person name="Coutinho P.M."/>
            <person name="de Vries R.P."/>
            <person name="Ferreira P."/>
            <person name="Findley K."/>
            <person name="Foster B."/>
            <person name="Gaskell J."/>
            <person name="Glotzer D."/>
            <person name="Gorecki P."/>
            <person name="Heitman J."/>
            <person name="Hesse C."/>
            <person name="Hori C."/>
            <person name="Igarashi K."/>
            <person name="Jurgens J.A."/>
            <person name="Kallen N."/>
            <person name="Kersten P."/>
            <person name="Kohler A."/>
            <person name="Kuees U."/>
            <person name="Kumar T.K.A."/>
            <person name="Kuo A."/>
            <person name="LaButti K."/>
            <person name="Larrondo L.F."/>
            <person name="Lindquist E."/>
            <person name="Ling A."/>
            <person name="Lombard V."/>
            <person name="Lucas S."/>
            <person name="Lundell T."/>
            <person name="Martin R."/>
            <person name="McLaughlin D.J."/>
            <person name="Morgenstern I."/>
            <person name="Morin E."/>
            <person name="Murat C."/>
            <person name="Nagy L.G."/>
            <person name="Nolan M."/>
            <person name="Ohm R.A."/>
            <person name="Patyshakuliyeva A."/>
            <person name="Rokas A."/>
            <person name="Ruiz-Duenas F.J."/>
            <person name="Sabat G."/>
            <person name="Salamov A."/>
            <person name="Samejima M."/>
            <person name="Schmutz J."/>
            <person name="Slot J.C."/>
            <person name="St John F."/>
            <person name="Stenlid J."/>
            <person name="Sun H."/>
            <person name="Sun S."/>
            <person name="Syed K."/>
            <person name="Tsang A."/>
            <person name="Wiebenga A."/>
            <person name="Young D."/>
            <person name="Pisabarro A."/>
            <person name="Eastwood D.C."/>
            <person name="Martin F."/>
            <person name="Cullen D."/>
            <person name="Grigoriev I.V."/>
            <person name="Hibbett D.S."/>
        </authorList>
    </citation>
    <scope>NUCLEOTIDE SEQUENCE [LARGE SCALE GENOMIC DNA]</scope>
    <source>
        <strain evidence="1 2">MD-104</strain>
    </source>
</reference>
<protein>
    <submittedName>
        <fullName evidence="1">Uncharacterized protein</fullName>
    </submittedName>
</protein>
<dbReference type="AlphaFoldDB" id="A0A2H3JYY1"/>
<dbReference type="EMBL" id="KB468157">
    <property type="protein sequence ID" value="PCH44119.1"/>
    <property type="molecule type" value="Genomic_DNA"/>
</dbReference>
<evidence type="ECO:0000313" key="1">
    <source>
        <dbReference type="EMBL" id="PCH44119.1"/>
    </source>
</evidence>
<organism evidence="1 2">
    <name type="scientific">Wolfiporia cocos (strain MD-104)</name>
    <name type="common">Brown rot fungus</name>
    <dbReference type="NCBI Taxonomy" id="742152"/>
    <lineage>
        <taxon>Eukaryota</taxon>
        <taxon>Fungi</taxon>
        <taxon>Dikarya</taxon>
        <taxon>Basidiomycota</taxon>
        <taxon>Agaricomycotina</taxon>
        <taxon>Agaricomycetes</taxon>
        <taxon>Polyporales</taxon>
        <taxon>Phaeolaceae</taxon>
        <taxon>Wolfiporia</taxon>
    </lineage>
</organism>
<evidence type="ECO:0000313" key="2">
    <source>
        <dbReference type="Proteomes" id="UP000218811"/>
    </source>
</evidence>